<proteinExistence type="predicted"/>
<dbReference type="Proteomes" id="UP000199025">
    <property type="component" value="Unassembled WGS sequence"/>
</dbReference>
<evidence type="ECO:0000256" key="7">
    <source>
        <dbReference type="ARBA" id="ARBA00023014"/>
    </source>
</evidence>
<dbReference type="GO" id="GO:0046872">
    <property type="term" value="F:metal ion binding"/>
    <property type="evidence" value="ECO:0007669"/>
    <property type="project" value="UniProtKB-UniRule"/>
</dbReference>
<dbReference type="RefSeq" id="WP_091515713.1">
    <property type="nucleotide sequence ID" value="NZ_CBDQZW010000063.1"/>
</dbReference>
<feature type="compositionally biased region" description="Basic and acidic residues" evidence="9">
    <location>
        <begin position="72"/>
        <end position="84"/>
    </location>
</feature>
<dbReference type="InterPro" id="IPR000813">
    <property type="entry name" value="7Fe_ferredoxin"/>
</dbReference>
<name>A0A1I4C3K4_9PSEU</name>
<dbReference type="GO" id="GO:0009055">
    <property type="term" value="F:electron transfer activity"/>
    <property type="evidence" value="ECO:0007669"/>
    <property type="project" value="UniProtKB-UniRule"/>
</dbReference>
<accession>A0A1I4C3K4</accession>
<keyword evidence="5 8" id="KW-0249">Electron transport</keyword>
<evidence type="ECO:0000256" key="3">
    <source>
        <dbReference type="ARBA" id="ARBA00022485"/>
    </source>
</evidence>
<reference evidence="11 12" key="1">
    <citation type="submission" date="2016-10" db="EMBL/GenBank/DDBJ databases">
        <authorList>
            <person name="de Groot N.N."/>
        </authorList>
    </citation>
    <scope>NUCLEOTIDE SEQUENCE [LARGE SCALE GENOMIC DNA]</scope>
    <source>
        <strain evidence="11 12">DSM 44468</strain>
    </source>
</reference>
<organism evidence="11 12">
    <name type="scientific">Amycolatopsis sacchari</name>
    <dbReference type="NCBI Taxonomy" id="115433"/>
    <lineage>
        <taxon>Bacteria</taxon>
        <taxon>Bacillati</taxon>
        <taxon>Actinomycetota</taxon>
        <taxon>Actinomycetes</taxon>
        <taxon>Pseudonocardiales</taxon>
        <taxon>Pseudonocardiaceae</taxon>
        <taxon>Amycolatopsis</taxon>
    </lineage>
</organism>
<sequence>MPYVIGAQCVDELDGSCVDACPVDCIYEGARKRYINPYECIECGNCLPACPVDAITAGPPDAAPEWAEDNKRFFDEPLPGRDEPLESPGGASLIEPLGVDTELTATIPARRPDAG</sequence>
<dbReference type="STRING" id="115433.SAMN05421835_13226"/>
<evidence type="ECO:0000256" key="9">
    <source>
        <dbReference type="SAM" id="MobiDB-lite"/>
    </source>
</evidence>
<dbReference type="PRINTS" id="PR00354">
    <property type="entry name" value="7FE8SFRDOXIN"/>
</dbReference>
<dbReference type="Pfam" id="PF00037">
    <property type="entry name" value="Fer4"/>
    <property type="match status" value="1"/>
</dbReference>
<dbReference type="Gene3D" id="3.30.70.20">
    <property type="match status" value="1"/>
</dbReference>
<dbReference type="InterPro" id="IPR017896">
    <property type="entry name" value="4Fe4S_Fe-S-bd"/>
</dbReference>
<feature type="domain" description="4Fe-4S ferredoxin-type" evidence="10">
    <location>
        <begin position="31"/>
        <end position="60"/>
    </location>
</feature>
<evidence type="ECO:0000259" key="10">
    <source>
        <dbReference type="PROSITE" id="PS51379"/>
    </source>
</evidence>
<evidence type="ECO:0000256" key="5">
    <source>
        <dbReference type="ARBA" id="ARBA00022982"/>
    </source>
</evidence>
<keyword evidence="6 8" id="KW-0408">Iron</keyword>
<comment type="function">
    <text evidence="8">Ferredoxins are iron-sulfur proteins that transfer electrons in a wide variety of metabolic reactions.</text>
</comment>
<dbReference type="EMBL" id="FORP01000032">
    <property type="protein sequence ID" value="SFK75658.1"/>
    <property type="molecule type" value="Genomic_DNA"/>
</dbReference>
<keyword evidence="7 8" id="KW-0411">Iron-sulfur</keyword>
<keyword evidence="2 8" id="KW-0813">Transport</keyword>
<keyword evidence="4 8" id="KW-0479">Metal-binding</keyword>
<comment type="cofactor">
    <cofactor evidence="8">
        <name>[3Fe-4S] cluster</name>
        <dbReference type="ChEBI" id="CHEBI:21137"/>
    </cofactor>
    <text evidence="8">Binds 1 [3Fe-4S] cluster.</text>
</comment>
<dbReference type="GO" id="GO:0051538">
    <property type="term" value="F:3 iron, 4 sulfur cluster binding"/>
    <property type="evidence" value="ECO:0007669"/>
    <property type="project" value="UniProtKB-UniRule"/>
</dbReference>
<evidence type="ECO:0000313" key="11">
    <source>
        <dbReference type="EMBL" id="SFK75658.1"/>
    </source>
</evidence>
<dbReference type="PROSITE" id="PS51379">
    <property type="entry name" value="4FE4S_FER_2"/>
    <property type="match status" value="1"/>
</dbReference>
<evidence type="ECO:0000256" key="6">
    <source>
        <dbReference type="ARBA" id="ARBA00023004"/>
    </source>
</evidence>
<dbReference type="InterPro" id="IPR050294">
    <property type="entry name" value="RnfB_subfamily"/>
</dbReference>
<evidence type="ECO:0000256" key="1">
    <source>
        <dbReference type="ARBA" id="ARBA00001966"/>
    </source>
</evidence>
<evidence type="ECO:0000256" key="2">
    <source>
        <dbReference type="ARBA" id="ARBA00022448"/>
    </source>
</evidence>
<feature type="region of interest" description="Disordered" evidence="9">
    <location>
        <begin position="72"/>
        <end position="97"/>
    </location>
</feature>
<dbReference type="PROSITE" id="PS00198">
    <property type="entry name" value="4FE4S_FER_1"/>
    <property type="match status" value="1"/>
</dbReference>
<evidence type="ECO:0000256" key="8">
    <source>
        <dbReference type="RuleBase" id="RU365098"/>
    </source>
</evidence>
<dbReference type="AlphaFoldDB" id="A0A1I4C3K4"/>
<dbReference type="InterPro" id="IPR017900">
    <property type="entry name" value="4Fe4S_Fe_S_CS"/>
</dbReference>
<evidence type="ECO:0000313" key="12">
    <source>
        <dbReference type="Proteomes" id="UP000199025"/>
    </source>
</evidence>
<protein>
    <recommendedName>
        <fullName evidence="8">Ferredoxin</fullName>
    </recommendedName>
</protein>
<dbReference type="GO" id="GO:0051539">
    <property type="term" value="F:4 iron, 4 sulfur cluster binding"/>
    <property type="evidence" value="ECO:0007669"/>
    <property type="project" value="UniProtKB-UniRule"/>
</dbReference>
<dbReference type="PANTHER" id="PTHR42859">
    <property type="entry name" value="OXIDOREDUCTASE"/>
    <property type="match status" value="1"/>
</dbReference>
<dbReference type="SUPFAM" id="SSF54862">
    <property type="entry name" value="4Fe-4S ferredoxins"/>
    <property type="match status" value="1"/>
</dbReference>
<gene>
    <name evidence="11" type="ORF">SAMN05421835_13226</name>
</gene>
<comment type="cofactor">
    <cofactor evidence="1 8">
        <name>[4Fe-4S] cluster</name>
        <dbReference type="ChEBI" id="CHEBI:49883"/>
    </cofactor>
</comment>
<dbReference type="OrthoDB" id="9803397at2"/>
<evidence type="ECO:0000256" key="4">
    <source>
        <dbReference type="ARBA" id="ARBA00022723"/>
    </source>
</evidence>
<keyword evidence="3 8" id="KW-0004">4Fe-4S</keyword>
<keyword evidence="12" id="KW-1185">Reference proteome</keyword>
<dbReference type="PANTHER" id="PTHR42859:SF2">
    <property type="entry name" value="FERREDOXIN"/>
    <property type="match status" value="1"/>
</dbReference>
<keyword evidence="8" id="KW-0003">3Fe-4S</keyword>